<evidence type="ECO:0000256" key="2">
    <source>
        <dbReference type="ARBA" id="ARBA00021975"/>
    </source>
</evidence>
<sequence length="756" mass="81966">MSQDEQKTVEVDRISEVDGTIKAPRREIRELPSLLISQIAAGEVIERPASVVKELVENAIDAGAEHVEVRADAGGLKRIVVADDGCGIPKEELPLALKRHATSKIRSLLELENVRSLGFRGEALASIDSVSDLSIKSRTADSAVSWQIRGGEVQPAPGMPRGTRVEVDDLFYKTPVRRKFMRAESTETAHIVTQLERVALANPDVEFRFFSNGRETLHLPKASQADRILALMPKDFAGHCRAVEAREGGMRITGLVGLPTVSRTRGDAQYLFVNGRFIRDRVMSHAARAAYEDVLHNKAQPMYCLFLEIPPTEVDANVHPTKSEVRFRESGRVHKLIESAVERALAVSSAGIVDDTEAGEDLVPSSGAALKDVSLGSDSKNAGSDKTEAPSLFEARDVSIGLNAFSRVEVPPAAEWERQFGVTRGSPYPKPFESSRPGFGKTTVQASAAHPSKRAVENAMSLYGAPRDFSLERADNRVPQSAIAAPPAEAKDELTSSDTVRAEAAADRSEVEAPEVHDRVIAQPTAEATVDPVAVAPLGFAAEAPLASSSAQAAGSTVLAGSLGRPIAQVAGIYILAENEEGLVIVDMHAAAERVLYERLKTQISQKKLALQPLLIPIVVRVTPLQFAAFEEHQTQLEAMGLEVTGGGDSTIVLRTIPSILSNVPVPELEAMLREVLEDVKDFGASEWIEVEKNKILATMACHSAFRANRKLSLPEMDALLRDMEQTARADQCNHGRPTWTKLTVAELDKLFMRGE</sequence>
<dbReference type="InterPro" id="IPR042121">
    <property type="entry name" value="MutL_C_regsub"/>
</dbReference>
<dbReference type="CDD" id="cd03482">
    <property type="entry name" value="MutL_Trans_MutL"/>
    <property type="match status" value="1"/>
</dbReference>
<dbReference type="SUPFAM" id="SSF118116">
    <property type="entry name" value="DNA mismatch repair protein MutL"/>
    <property type="match status" value="1"/>
</dbReference>
<gene>
    <name evidence="5 8" type="primary">mutL</name>
    <name evidence="8" type="ORF">H6A60_01950</name>
</gene>
<evidence type="ECO:0000256" key="1">
    <source>
        <dbReference type="ARBA" id="ARBA00006082"/>
    </source>
</evidence>
<comment type="function">
    <text evidence="5">This protein is involved in the repair of mismatches in DNA. It is required for dam-dependent methyl-directed DNA mismatch repair. May act as a 'molecular matchmaker', a protein that promotes the formation of a stable complex between two or more DNA-binding proteins in an ATP-dependent manner without itself being part of a final effector complex.</text>
</comment>
<evidence type="ECO:0000256" key="5">
    <source>
        <dbReference type="HAMAP-Rule" id="MF_00149"/>
    </source>
</evidence>
<keyword evidence="8" id="KW-0255">Endonuclease</keyword>
<dbReference type="InterPro" id="IPR013507">
    <property type="entry name" value="DNA_mismatch_S5_2-like"/>
</dbReference>
<dbReference type="Proteomes" id="UP000715095">
    <property type="component" value="Unassembled WGS sequence"/>
</dbReference>
<keyword evidence="8" id="KW-0540">Nuclease</keyword>
<feature type="domain" description="MutL C-terminal dimerisation" evidence="6">
    <location>
        <begin position="566"/>
        <end position="712"/>
    </location>
</feature>
<dbReference type="CDD" id="cd16926">
    <property type="entry name" value="HATPase_MutL-MLH-PMS-like"/>
    <property type="match status" value="1"/>
</dbReference>
<evidence type="ECO:0000256" key="3">
    <source>
        <dbReference type="ARBA" id="ARBA00022763"/>
    </source>
</evidence>
<dbReference type="SMART" id="SM01340">
    <property type="entry name" value="DNA_mis_repair"/>
    <property type="match status" value="1"/>
</dbReference>
<dbReference type="Gene3D" id="3.30.1370.100">
    <property type="entry name" value="MutL, C-terminal domain, regulatory subdomain"/>
    <property type="match status" value="1"/>
</dbReference>
<dbReference type="Pfam" id="PF08676">
    <property type="entry name" value="MutL_C"/>
    <property type="match status" value="1"/>
</dbReference>
<evidence type="ECO:0000259" key="7">
    <source>
        <dbReference type="SMART" id="SM01340"/>
    </source>
</evidence>
<proteinExistence type="inferred from homology"/>
<dbReference type="Pfam" id="PF01119">
    <property type="entry name" value="DNA_mis_repair"/>
    <property type="match status" value="1"/>
</dbReference>
<name>A0ABS2DRB9_9BURK</name>
<keyword evidence="8" id="KW-0378">Hydrolase</keyword>
<comment type="similarity">
    <text evidence="1 5">Belongs to the DNA mismatch repair MutL/HexB family.</text>
</comment>
<organism evidence="8 9">
    <name type="scientific">Sutterella massiliensis</name>
    <dbReference type="NCBI Taxonomy" id="1816689"/>
    <lineage>
        <taxon>Bacteria</taxon>
        <taxon>Pseudomonadati</taxon>
        <taxon>Pseudomonadota</taxon>
        <taxon>Betaproteobacteria</taxon>
        <taxon>Burkholderiales</taxon>
        <taxon>Sutterellaceae</taxon>
        <taxon>Sutterella</taxon>
    </lineage>
</organism>
<evidence type="ECO:0000313" key="8">
    <source>
        <dbReference type="EMBL" id="MBM6703270.1"/>
    </source>
</evidence>
<keyword evidence="4 5" id="KW-0234">DNA repair</keyword>
<dbReference type="SUPFAM" id="SSF55874">
    <property type="entry name" value="ATPase domain of HSP90 chaperone/DNA topoisomerase II/histidine kinase"/>
    <property type="match status" value="1"/>
</dbReference>
<protein>
    <recommendedName>
        <fullName evidence="2 5">DNA mismatch repair protein MutL</fullName>
    </recommendedName>
</protein>
<dbReference type="InterPro" id="IPR014721">
    <property type="entry name" value="Ribsml_uS5_D2-typ_fold_subgr"/>
</dbReference>
<dbReference type="NCBIfam" id="NF000949">
    <property type="entry name" value="PRK00095.1-2"/>
    <property type="match status" value="1"/>
</dbReference>
<dbReference type="RefSeq" id="WP_205101734.1">
    <property type="nucleotide sequence ID" value="NZ_JACJJC010000002.1"/>
</dbReference>
<dbReference type="Gene3D" id="3.30.565.10">
    <property type="entry name" value="Histidine kinase-like ATPase, C-terminal domain"/>
    <property type="match status" value="1"/>
</dbReference>
<feature type="domain" description="DNA mismatch repair protein S5" evidence="7">
    <location>
        <begin position="228"/>
        <end position="346"/>
    </location>
</feature>
<dbReference type="HAMAP" id="MF_00149">
    <property type="entry name" value="DNA_mis_repair"/>
    <property type="match status" value="1"/>
</dbReference>
<dbReference type="Gene3D" id="3.30.230.10">
    <property type="match status" value="1"/>
</dbReference>
<dbReference type="EMBL" id="JACJJC010000002">
    <property type="protein sequence ID" value="MBM6703270.1"/>
    <property type="molecule type" value="Genomic_DNA"/>
</dbReference>
<dbReference type="InterPro" id="IPR020568">
    <property type="entry name" value="Ribosomal_Su5_D2-typ_SF"/>
</dbReference>
<dbReference type="PANTHER" id="PTHR10073:SF12">
    <property type="entry name" value="DNA MISMATCH REPAIR PROTEIN MLH1"/>
    <property type="match status" value="1"/>
</dbReference>
<dbReference type="InterPro" id="IPR014762">
    <property type="entry name" value="DNA_mismatch_repair_CS"/>
</dbReference>
<keyword evidence="3 5" id="KW-0227">DNA damage</keyword>
<dbReference type="Gene3D" id="3.30.1540.20">
    <property type="entry name" value="MutL, C-terminal domain, dimerisation subdomain"/>
    <property type="match status" value="1"/>
</dbReference>
<evidence type="ECO:0000313" key="9">
    <source>
        <dbReference type="Proteomes" id="UP000715095"/>
    </source>
</evidence>
<dbReference type="InterPro" id="IPR038973">
    <property type="entry name" value="MutL/Mlh/Pms-like"/>
</dbReference>
<accession>A0ABS2DRB9</accession>
<dbReference type="InterPro" id="IPR042120">
    <property type="entry name" value="MutL_C_dimsub"/>
</dbReference>
<dbReference type="InterPro" id="IPR037198">
    <property type="entry name" value="MutL_C_sf"/>
</dbReference>
<comment type="caution">
    <text evidence="8">The sequence shown here is derived from an EMBL/GenBank/DDBJ whole genome shotgun (WGS) entry which is preliminary data.</text>
</comment>
<dbReference type="InterPro" id="IPR002099">
    <property type="entry name" value="MutL/Mlh/PMS"/>
</dbReference>
<dbReference type="NCBIfam" id="TIGR00585">
    <property type="entry name" value="mutl"/>
    <property type="match status" value="1"/>
</dbReference>
<evidence type="ECO:0000259" key="6">
    <source>
        <dbReference type="SMART" id="SM00853"/>
    </source>
</evidence>
<reference evidence="8 9" key="1">
    <citation type="journal article" date="2021" name="Sci. Rep.">
        <title>The distribution of antibiotic resistance genes in chicken gut microbiota commensals.</title>
        <authorList>
            <person name="Juricova H."/>
            <person name="Matiasovicova J."/>
            <person name="Kubasova T."/>
            <person name="Cejkova D."/>
            <person name="Rychlik I."/>
        </authorList>
    </citation>
    <scope>NUCLEOTIDE SEQUENCE [LARGE SCALE GENOMIC DNA]</scope>
    <source>
        <strain evidence="8 9">An829</strain>
    </source>
</reference>
<dbReference type="InterPro" id="IPR014790">
    <property type="entry name" value="MutL_C"/>
</dbReference>
<dbReference type="SUPFAM" id="SSF54211">
    <property type="entry name" value="Ribosomal protein S5 domain 2-like"/>
    <property type="match status" value="1"/>
</dbReference>
<dbReference type="PANTHER" id="PTHR10073">
    <property type="entry name" value="DNA MISMATCH REPAIR PROTEIN MLH, PMS, MUTL"/>
    <property type="match status" value="1"/>
</dbReference>
<dbReference type="PROSITE" id="PS00058">
    <property type="entry name" value="DNA_MISMATCH_REPAIR_1"/>
    <property type="match status" value="1"/>
</dbReference>
<keyword evidence="9" id="KW-1185">Reference proteome</keyword>
<evidence type="ECO:0000256" key="4">
    <source>
        <dbReference type="ARBA" id="ARBA00023204"/>
    </source>
</evidence>
<dbReference type="InterPro" id="IPR036890">
    <property type="entry name" value="HATPase_C_sf"/>
</dbReference>
<dbReference type="InterPro" id="IPR020667">
    <property type="entry name" value="DNA_mismatch_repair_MutL"/>
</dbReference>
<dbReference type="SMART" id="SM00853">
    <property type="entry name" value="MutL_C"/>
    <property type="match status" value="1"/>
</dbReference>
<dbReference type="Pfam" id="PF13589">
    <property type="entry name" value="HATPase_c_3"/>
    <property type="match status" value="1"/>
</dbReference>
<dbReference type="GO" id="GO:0004519">
    <property type="term" value="F:endonuclease activity"/>
    <property type="evidence" value="ECO:0007669"/>
    <property type="project" value="UniProtKB-KW"/>
</dbReference>